<dbReference type="SUPFAM" id="SSF54117">
    <property type="entry name" value="Interleukin 8-like chemokines"/>
    <property type="match status" value="1"/>
</dbReference>
<protein>
    <recommendedName>
        <fullName evidence="3">Chemokine interleukin-8-like domain-containing protein</fullName>
    </recommendedName>
</protein>
<comment type="caution">
    <text evidence="4">The sequence shown here is derived from an EMBL/GenBank/DDBJ whole genome shotgun (WGS) entry which is preliminary data.</text>
</comment>
<evidence type="ECO:0000256" key="1">
    <source>
        <dbReference type="ARBA" id="ARBA00022514"/>
    </source>
</evidence>
<keyword evidence="2" id="KW-0732">Signal</keyword>
<sequence>MVSAKAQVPLLLLSALCLLTLNTSEAYNACCRRYSSIKLPFSMITGLSIQTITQICNINAIIFHTKRGKACFDPASNWVMDYVNRLRNKAHMVHMRRTKHS</sequence>
<feature type="signal peptide" evidence="2">
    <location>
        <begin position="1"/>
        <end position="26"/>
    </location>
</feature>
<dbReference type="InterPro" id="IPR001811">
    <property type="entry name" value="Chemokine_IL8-like_dom"/>
</dbReference>
<dbReference type="GO" id="GO:0006955">
    <property type="term" value="P:immune response"/>
    <property type="evidence" value="ECO:0007669"/>
    <property type="project" value="InterPro"/>
</dbReference>
<dbReference type="AlphaFoldDB" id="A0AAW0Q3S6"/>
<dbReference type="SMART" id="SM00199">
    <property type="entry name" value="SCY"/>
    <property type="match status" value="1"/>
</dbReference>
<keyword evidence="5" id="KW-1185">Reference proteome</keyword>
<dbReference type="InterPro" id="IPR036048">
    <property type="entry name" value="Interleukin_8-like_sf"/>
</dbReference>
<dbReference type="Pfam" id="PF00048">
    <property type="entry name" value="IL8"/>
    <property type="match status" value="1"/>
</dbReference>
<dbReference type="GO" id="GO:0008009">
    <property type="term" value="F:chemokine activity"/>
    <property type="evidence" value="ECO:0007669"/>
    <property type="project" value="InterPro"/>
</dbReference>
<accession>A0AAW0Q3S6</accession>
<gene>
    <name evidence="4" type="ORF">WMY93_001431</name>
</gene>
<keyword evidence="1" id="KW-0202">Cytokine</keyword>
<feature type="chain" id="PRO_5043329036" description="Chemokine interleukin-8-like domain-containing protein" evidence="2">
    <location>
        <begin position="27"/>
        <end position="101"/>
    </location>
</feature>
<evidence type="ECO:0000256" key="2">
    <source>
        <dbReference type="SAM" id="SignalP"/>
    </source>
</evidence>
<dbReference type="Proteomes" id="UP001460270">
    <property type="component" value="Unassembled WGS sequence"/>
</dbReference>
<evidence type="ECO:0000313" key="4">
    <source>
        <dbReference type="EMBL" id="KAK7945703.1"/>
    </source>
</evidence>
<evidence type="ECO:0000313" key="5">
    <source>
        <dbReference type="Proteomes" id="UP001460270"/>
    </source>
</evidence>
<organism evidence="4 5">
    <name type="scientific">Mugilogobius chulae</name>
    <name type="common">yellowstripe goby</name>
    <dbReference type="NCBI Taxonomy" id="88201"/>
    <lineage>
        <taxon>Eukaryota</taxon>
        <taxon>Metazoa</taxon>
        <taxon>Chordata</taxon>
        <taxon>Craniata</taxon>
        <taxon>Vertebrata</taxon>
        <taxon>Euteleostomi</taxon>
        <taxon>Actinopterygii</taxon>
        <taxon>Neopterygii</taxon>
        <taxon>Teleostei</taxon>
        <taxon>Neoteleostei</taxon>
        <taxon>Acanthomorphata</taxon>
        <taxon>Gobiaria</taxon>
        <taxon>Gobiiformes</taxon>
        <taxon>Gobioidei</taxon>
        <taxon>Gobiidae</taxon>
        <taxon>Gobionellinae</taxon>
        <taxon>Mugilogobius</taxon>
    </lineage>
</organism>
<dbReference type="PANTHER" id="PTHR12015:SF190">
    <property type="entry name" value="C-C MOTIF CHEMOKINE"/>
    <property type="match status" value="1"/>
</dbReference>
<name>A0AAW0Q3S6_9GOBI</name>
<dbReference type="EMBL" id="JBBPFD010000001">
    <property type="protein sequence ID" value="KAK7945703.1"/>
    <property type="molecule type" value="Genomic_DNA"/>
</dbReference>
<proteinExistence type="predicted"/>
<dbReference type="PANTHER" id="PTHR12015">
    <property type="entry name" value="SMALL INDUCIBLE CYTOKINE A"/>
    <property type="match status" value="1"/>
</dbReference>
<reference evidence="5" key="1">
    <citation type="submission" date="2024-04" db="EMBL/GenBank/DDBJ databases">
        <title>Salinicola lusitanus LLJ914,a marine bacterium isolated from the Okinawa Trough.</title>
        <authorList>
            <person name="Li J."/>
        </authorList>
    </citation>
    <scope>NUCLEOTIDE SEQUENCE [LARGE SCALE GENOMIC DNA]</scope>
</reference>
<dbReference type="InterPro" id="IPR039809">
    <property type="entry name" value="Chemokine_b/g/d"/>
</dbReference>
<dbReference type="Gene3D" id="2.40.50.40">
    <property type="match status" value="1"/>
</dbReference>
<feature type="domain" description="Chemokine interleukin-8-like" evidence="3">
    <location>
        <begin position="27"/>
        <end position="86"/>
    </location>
</feature>
<dbReference type="GO" id="GO:0005615">
    <property type="term" value="C:extracellular space"/>
    <property type="evidence" value="ECO:0007669"/>
    <property type="project" value="UniProtKB-KW"/>
</dbReference>
<evidence type="ECO:0000259" key="3">
    <source>
        <dbReference type="SMART" id="SM00199"/>
    </source>
</evidence>